<dbReference type="AlphaFoldDB" id="A0AAE3P319"/>
<evidence type="ECO:0000313" key="8">
    <source>
        <dbReference type="Proteomes" id="UP001144110"/>
    </source>
</evidence>
<dbReference type="Pfam" id="PF10609">
    <property type="entry name" value="ParA"/>
    <property type="match status" value="1"/>
</dbReference>
<dbReference type="InterPro" id="IPR019591">
    <property type="entry name" value="Mrp/NBP35_ATP-bd"/>
</dbReference>
<evidence type="ECO:0000256" key="6">
    <source>
        <dbReference type="HAMAP-Rule" id="MF_02040"/>
    </source>
</evidence>
<keyword evidence="1 6" id="KW-0479">Metal-binding</keyword>
<dbReference type="GO" id="GO:0051536">
    <property type="term" value="F:iron-sulfur cluster binding"/>
    <property type="evidence" value="ECO:0007669"/>
    <property type="project" value="UniProtKB-UniRule"/>
</dbReference>
<keyword evidence="6" id="KW-0378">Hydrolase</keyword>
<dbReference type="Proteomes" id="UP001144110">
    <property type="component" value="Unassembled WGS sequence"/>
</dbReference>
<dbReference type="EMBL" id="JAPHEG010000001">
    <property type="protein sequence ID" value="MDF2952786.1"/>
    <property type="molecule type" value="Genomic_DNA"/>
</dbReference>
<reference evidence="7" key="1">
    <citation type="submission" date="2022-11" db="EMBL/GenBank/DDBJ databases">
        <title>Candidatus Alkanophaga archaea from heated hydrothermal vent sediment oxidize petroleum alkanes.</title>
        <authorList>
            <person name="Zehnle H."/>
            <person name="Laso-Perez R."/>
            <person name="Lipp J."/>
            <person name="Teske A."/>
            <person name="Wegener G."/>
        </authorList>
    </citation>
    <scope>NUCLEOTIDE SEQUENCE</scope>
    <source>
        <strain evidence="7">MCA70</strain>
    </source>
</reference>
<dbReference type="FunFam" id="3.40.50.300:FF:001119">
    <property type="entry name" value="Iron-sulfur cluster carrier protein"/>
    <property type="match status" value="1"/>
</dbReference>
<accession>A0AAE3P319</accession>
<gene>
    <name evidence="7" type="ORF">OD816_000031</name>
</gene>
<dbReference type="HAMAP" id="MF_02040">
    <property type="entry name" value="Mrp_NBP35"/>
    <property type="match status" value="1"/>
</dbReference>
<name>A0AAE3P319_9BACT</name>
<dbReference type="GO" id="GO:0005829">
    <property type="term" value="C:cytosol"/>
    <property type="evidence" value="ECO:0007669"/>
    <property type="project" value="TreeGrafter"/>
</dbReference>
<keyword evidence="2 6" id="KW-0547">Nucleotide-binding</keyword>
<keyword evidence="3 6" id="KW-0067">ATP-binding</keyword>
<dbReference type="PANTHER" id="PTHR23264">
    <property type="entry name" value="NUCLEOTIDE-BINDING PROTEIN NBP35 YEAST -RELATED"/>
    <property type="match status" value="1"/>
</dbReference>
<dbReference type="GO" id="GO:0140663">
    <property type="term" value="F:ATP-dependent FeS chaperone activity"/>
    <property type="evidence" value="ECO:0007669"/>
    <property type="project" value="InterPro"/>
</dbReference>
<dbReference type="Gene3D" id="3.40.50.300">
    <property type="entry name" value="P-loop containing nucleotide triphosphate hydrolases"/>
    <property type="match status" value="1"/>
</dbReference>
<dbReference type="GO" id="GO:0046872">
    <property type="term" value="F:metal ion binding"/>
    <property type="evidence" value="ECO:0007669"/>
    <property type="project" value="UniProtKB-KW"/>
</dbReference>
<feature type="binding site" evidence="6">
    <location>
        <begin position="27"/>
        <end position="34"/>
    </location>
    <ligand>
        <name>ATP</name>
        <dbReference type="ChEBI" id="CHEBI:30616"/>
    </ligand>
</feature>
<evidence type="ECO:0000256" key="5">
    <source>
        <dbReference type="ARBA" id="ARBA00023014"/>
    </source>
</evidence>
<comment type="function">
    <text evidence="6">Binds and transfers iron-sulfur (Fe-S) clusters to target apoproteins. Can hydrolyze ATP.</text>
</comment>
<dbReference type="CDD" id="cd02037">
    <property type="entry name" value="Mrp_NBP35"/>
    <property type="match status" value="1"/>
</dbReference>
<sequence length="268" mass="29709">MKEKQSETEKIQEKFSKIKQKIIVLSGKGGVGKSTVSTNLAVGLSLKSYKVGLLDVDLHGPNVPNMLGLKNTFPKITPEGIYPVEYSKNLKVISIGFFAKDEDAIIWRGPLKHKAIQQFLTDTIWGELDFLIADCPPGTGDEILSIYHVLSKVDGAIIVATPQNVALADVKRSIRFCQETKIPIIGIIENMSGFICPKCGTKIDIFKTNGARNLAKKYNIPFLGKIPIEPTLVQAEDEGKPYVKYYPESETTKAFLQIVENLENQLKK</sequence>
<evidence type="ECO:0000256" key="3">
    <source>
        <dbReference type="ARBA" id="ARBA00022840"/>
    </source>
</evidence>
<evidence type="ECO:0000256" key="1">
    <source>
        <dbReference type="ARBA" id="ARBA00022723"/>
    </source>
</evidence>
<comment type="subunit">
    <text evidence="6">Homodimer.</text>
</comment>
<comment type="similarity">
    <text evidence="6">Belongs to the Mrp/NBP35 ATP-binding proteins family.</text>
</comment>
<evidence type="ECO:0000256" key="2">
    <source>
        <dbReference type="ARBA" id="ARBA00022741"/>
    </source>
</evidence>
<dbReference type="SUPFAM" id="SSF52540">
    <property type="entry name" value="P-loop containing nucleoside triphosphate hydrolases"/>
    <property type="match status" value="1"/>
</dbReference>
<organism evidence="7 8">
    <name type="scientific">Candidatus Thermodesulfobacterium syntrophicum</name>
    <dbReference type="NCBI Taxonomy" id="3060442"/>
    <lineage>
        <taxon>Bacteria</taxon>
        <taxon>Pseudomonadati</taxon>
        <taxon>Thermodesulfobacteriota</taxon>
        <taxon>Thermodesulfobacteria</taxon>
        <taxon>Thermodesulfobacteriales</taxon>
        <taxon>Thermodesulfobacteriaceae</taxon>
        <taxon>Thermodesulfobacterium</taxon>
    </lineage>
</organism>
<protein>
    <recommendedName>
        <fullName evidence="6">Iron-sulfur cluster carrier protein</fullName>
    </recommendedName>
</protein>
<dbReference type="GO" id="GO:0005524">
    <property type="term" value="F:ATP binding"/>
    <property type="evidence" value="ECO:0007669"/>
    <property type="project" value="UniProtKB-UniRule"/>
</dbReference>
<dbReference type="InterPro" id="IPR027417">
    <property type="entry name" value="P-loop_NTPase"/>
</dbReference>
<comment type="caution">
    <text evidence="7">The sequence shown here is derived from an EMBL/GenBank/DDBJ whole genome shotgun (WGS) entry which is preliminary data.</text>
</comment>
<dbReference type="InterPro" id="IPR033756">
    <property type="entry name" value="YlxH/NBP35"/>
</dbReference>
<proteinExistence type="inferred from homology"/>
<keyword evidence="5 6" id="KW-0411">Iron-sulfur</keyword>
<dbReference type="PANTHER" id="PTHR23264:SF19">
    <property type="entry name" value="CYTOSOLIC FE-S CLUSTER ASSEMBLY FACTOR NUBP2"/>
    <property type="match status" value="1"/>
</dbReference>
<dbReference type="GO" id="GO:0016226">
    <property type="term" value="P:iron-sulfur cluster assembly"/>
    <property type="evidence" value="ECO:0007669"/>
    <property type="project" value="InterPro"/>
</dbReference>
<keyword evidence="4 6" id="KW-0408">Iron</keyword>
<dbReference type="GO" id="GO:0016887">
    <property type="term" value="F:ATP hydrolysis activity"/>
    <property type="evidence" value="ECO:0007669"/>
    <property type="project" value="UniProtKB-UniRule"/>
</dbReference>
<evidence type="ECO:0000313" key="7">
    <source>
        <dbReference type="EMBL" id="MDF2952786.1"/>
    </source>
</evidence>
<evidence type="ECO:0000256" key="4">
    <source>
        <dbReference type="ARBA" id="ARBA00023004"/>
    </source>
</evidence>